<keyword evidence="1" id="KW-0378">Hydrolase</keyword>
<dbReference type="GO" id="GO:0046872">
    <property type="term" value="F:metal ion binding"/>
    <property type="evidence" value="ECO:0007669"/>
    <property type="project" value="UniProtKB-KW"/>
</dbReference>
<keyword evidence="1" id="KW-0862">Zinc</keyword>
<protein>
    <recommendedName>
        <fullName evidence="1">Metalloendopeptidase</fullName>
        <ecNumber evidence="1">3.4.24.-</ecNumber>
    </recommendedName>
</protein>
<dbReference type="Gene3D" id="3.40.390.10">
    <property type="entry name" value="Collagenase (Catalytic Domain)"/>
    <property type="match status" value="1"/>
</dbReference>
<keyword evidence="1" id="KW-0645">Protease</keyword>
<accession>A0A9P4NFL0</accession>
<evidence type="ECO:0000256" key="1">
    <source>
        <dbReference type="RuleBase" id="RU361183"/>
    </source>
</evidence>
<dbReference type="GO" id="GO:0006508">
    <property type="term" value="P:proteolysis"/>
    <property type="evidence" value="ECO:0007669"/>
    <property type="project" value="UniProtKB-KW"/>
</dbReference>
<dbReference type="PRINTS" id="PR00480">
    <property type="entry name" value="ASTACIN"/>
</dbReference>
<evidence type="ECO:0000313" key="3">
    <source>
        <dbReference type="EMBL" id="KAF2419010.1"/>
    </source>
</evidence>
<name>A0A9P4NFL0_9PEZI</name>
<comment type="caution">
    <text evidence="3">The sequence shown here is derived from an EMBL/GenBank/DDBJ whole genome shotgun (WGS) entry which is preliminary data.</text>
</comment>
<gene>
    <name evidence="3" type="ORF">EJ08DRAFT_738945</name>
</gene>
<reference evidence="3" key="1">
    <citation type="journal article" date="2020" name="Stud. Mycol.">
        <title>101 Dothideomycetes genomes: a test case for predicting lifestyles and emergence of pathogens.</title>
        <authorList>
            <person name="Haridas S."/>
            <person name="Albert R."/>
            <person name="Binder M."/>
            <person name="Bloem J."/>
            <person name="Labutti K."/>
            <person name="Salamov A."/>
            <person name="Andreopoulos B."/>
            <person name="Baker S."/>
            <person name="Barry K."/>
            <person name="Bills G."/>
            <person name="Bluhm B."/>
            <person name="Cannon C."/>
            <person name="Castanera R."/>
            <person name="Culley D."/>
            <person name="Daum C."/>
            <person name="Ezra D."/>
            <person name="Gonzalez J."/>
            <person name="Henrissat B."/>
            <person name="Kuo A."/>
            <person name="Liang C."/>
            <person name="Lipzen A."/>
            <person name="Lutzoni F."/>
            <person name="Magnuson J."/>
            <person name="Mondo S."/>
            <person name="Nolan M."/>
            <person name="Ohm R."/>
            <person name="Pangilinan J."/>
            <person name="Park H.-J."/>
            <person name="Ramirez L."/>
            <person name="Alfaro M."/>
            <person name="Sun H."/>
            <person name="Tritt A."/>
            <person name="Yoshinaga Y."/>
            <person name="Zwiers L.-H."/>
            <person name="Turgeon B."/>
            <person name="Goodwin S."/>
            <person name="Spatafora J."/>
            <person name="Crous P."/>
            <person name="Grigoriev I."/>
        </authorList>
    </citation>
    <scope>NUCLEOTIDE SEQUENCE</scope>
    <source>
        <strain evidence="3">CBS 130266</strain>
    </source>
</reference>
<proteinExistence type="predicted"/>
<keyword evidence="1" id="KW-0482">Metalloprotease</keyword>
<dbReference type="EC" id="3.4.24.-" evidence="1"/>
<organism evidence="3 4">
    <name type="scientific">Tothia fuscella</name>
    <dbReference type="NCBI Taxonomy" id="1048955"/>
    <lineage>
        <taxon>Eukaryota</taxon>
        <taxon>Fungi</taxon>
        <taxon>Dikarya</taxon>
        <taxon>Ascomycota</taxon>
        <taxon>Pezizomycotina</taxon>
        <taxon>Dothideomycetes</taxon>
        <taxon>Pleosporomycetidae</taxon>
        <taxon>Venturiales</taxon>
        <taxon>Cylindrosympodiaceae</taxon>
        <taxon>Tothia</taxon>
    </lineage>
</organism>
<dbReference type="OrthoDB" id="291007at2759"/>
<keyword evidence="4" id="KW-1185">Reference proteome</keyword>
<dbReference type="InterPro" id="IPR024079">
    <property type="entry name" value="MetalloPept_cat_dom_sf"/>
</dbReference>
<feature type="domain" description="Peptidase M12A" evidence="2">
    <location>
        <begin position="46"/>
        <end position="86"/>
    </location>
</feature>
<dbReference type="AlphaFoldDB" id="A0A9P4NFL0"/>
<dbReference type="Proteomes" id="UP000800235">
    <property type="component" value="Unassembled WGS sequence"/>
</dbReference>
<comment type="cofactor">
    <cofactor evidence="1">
        <name>Zn(2+)</name>
        <dbReference type="ChEBI" id="CHEBI:29105"/>
    </cofactor>
    <text evidence="1">Binds 1 zinc ion per subunit.</text>
</comment>
<keyword evidence="1" id="KW-0479">Metal-binding</keyword>
<evidence type="ECO:0000259" key="2">
    <source>
        <dbReference type="Pfam" id="PF01400"/>
    </source>
</evidence>
<dbReference type="EMBL" id="MU007121">
    <property type="protein sequence ID" value="KAF2419010.1"/>
    <property type="molecule type" value="Genomic_DNA"/>
</dbReference>
<dbReference type="Pfam" id="PF01400">
    <property type="entry name" value="Astacin"/>
    <property type="match status" value="1"/>
</dbReference>
<evidence type="ECO:0000313" key="4">
    <source>
        <dbReference type="Proteomes" id="UP000800235"/>
    </source>
</evidence>
<dbReference type="PANTHER" id="PTHR10127">
    <property type="entry name" value="DISCOIDIN, CUB, EGF, LAMININ , AND ZINC METALLOPROTEASE DOMAIN CONTAINING"/>
    <property type="match status" value="1"/>
</dbReference>
<sequence length="216" mass="24787">MEFFLIINGAIRKWHTALGPLAEVQFNNYKNICGAKENGQDADAYRVAMITHELGHVLGLVHEHQRYDAHDHIIFNCQNVRGYEEAKALVNKEDNREDPWFDENVCTNFQLATDVSHRQKWRAPDYISWPKDESNDLFIFNQKTVGPFDWDSIMVYPSYEYGWVLERKNPAPGQSKTWPMNAEISRGDVEAVKRIYPDIQPPPFAAPAGSSSGENT</sequence>
<dbReference type="InterPro" id="IPR001506">
    <property type="entry name" value="Peptidase_M12A"/>
</dbReference>
<dbReference type="SUPFAM" id="SSF55486">
    <property type="entry name" value="Metalloproteases ('zincins'), catalytic domain"/>
    <property type="match status" value="1"/>
</dbReference>
<dbReference type="GO" id="GO:0004222">
    <property type="term" value="F:metalloendopeptidase activity"/>
    <property type="evidence" value="ECO:0007669"/>
    <property type="project" value="UniProtKB-UniRule"/>
</dbReference>
<dbReference type="PANTHER" id="PTHR10127:SF850">
    <property type="entry name" value="METALLOENDOPEPTIDASE"/>
    <property type="match status" value="1"/>
</dbReference>